<dbReference type="RefSeq" id="WP_006285667.1">
    <property type="nucleotide sequence ID" value="NZ_BALG01000082.1"/>
</dbReference>
<organism evidence="3 4">
    <name type="scientific">Paenibacillus popilliae ATCC 14706</name>
    <dbReference type="NCBI Taxonomy" id="1212764"/>
    <lineage>
        <taxon>Bacteria</taxon>
        <taxon>Bacillati</taxon>
        <taxon>Bacillota</taxon>
        <taxon>Bacilli</taxon>
        <taxon>Bacillales</taxon>
        <taxon>Paenibacillaceae</taxon>
        <taxon>Paenibacillus</taxon>
    </lineage>
</organism>
<dbReference type="EMBL" id="BALG01000082">
    <property type="protein sequence ID" value="GAC42262.1"/>
    <property type="molecule type" value="Genomic_DNA"/>
</dbReference>
<dbReference type="PROSITE" id="PS50943">
    <property type="entry name" value="HTH_CROC1"/>
    <property type="match status" value="1"/>
</dbReference>
<comment type="caution">
    <text evidence="3">The sequence shown here is derived from an EMBL/GenBank/DDBJ whole genome shotgun (WGS) entry which is preliminary data.</text>
</comment>
<keyword evidence="1" id="KW-0238">DNA-binding</keyword>
<proteinExistence type="predicted"/>
<accession>M9L9T9</accession>
<dbReference type="GO" id="GO:0003677">
    <property type="term" value="F:DNA binding"/>
    <property type="evidence" value="ECO:0007669"/>
    <property type="project" value="UniProtKB-KW"/>
</dbReference>
<sequence length="230" mass="26930">MKNNFFDEDLKEVSEEFGAFLRKTRKEKGMTLVELAKKVGLSHSYLSQIENGKRNLPPMTTQIKLARALKVPIFEFPSTEEHYYSHEELDQYYREAEYTEIAEDIKILSKDADNFRDDVIRDPSFRRAMQNFVDEAGYTDYIVTPSGLLEDLSEVSGDTWNYLNNVRDQIADLAERFSKYNQHEPVEAGEILEFMNRPNIKFDGRSLSTEEKERIVNMIRLMFPNKADEE</sequence>
<dbReference type="OrthoDB" id="9812960at2"/>
<dbReference type="SMART" id="SM00530">
    <property type="entry name" value="HTH_XRE"/>
    <property type="match status" value="1"/>
</dbReference>
<dbReference type="InterPro" id="IPR050807">
    <property type="entry name" value="TransReg_Diox_bact_type"/>
</dbReference>
<protein>
    <submittedName>
        <fullName evidence="3">Predicted transcriptional regulator</fullName>
    </submittedName>
</protein>
<dbReference type="GO" id="GO:0003700">
    <property type="term" value="F:DNA-binding transcription factor activity"/>
    <property type="evidence" value="ECO:0007669"/>
    <property type="project" value="TreeGrafter"/>
</dbReference>
<keyword evidence="4" id="KW-1185">Reference proteome</keyword>
<dbReference type="CDD" id="cd00093">
    <property type="entry name" value="HTH_XRE"/>
    <property type="match status" value="1"/>
</dbReference>
<dbReference type="Proteomes" id="UP000029453">
    <property type="component" value="Unassembled WGS sequence"/>
</dbReference>
<feature type="domain" description="HTH cro/C1-type" evidence="2">
    <location>
        <begin position="21"/>
        <end position="76"/>
    </location>
</feature>
<dbReference type="SUPFAM" id="SSF47413">
    <property type="entry name" value="lambda repressor-like DNA-binding domains"/>
    <property type="match status" value="1"/>
</dbReference>
<evidence type="ECO:0000313" key="3">
    <source>
        <dbReference type="EMBL" id="GAC42262.1"/>
    </source>
</evidence>
<dbReference type="InterPro" id="IPR001387">
    <property type="entry name" value="Cro/C1-type_HTH"/>
</dbReference>
<name>M9L9T9_PAEPP</name>
<dbReference type="InterPro" id="IPR010982">
    <property type="entry name" value="Lambda_DNA-bd_dom_sf"/>
</dbReference>
<gene>
    <name evidence="3" type="ORF">PPOP_1619</name>
</gene>
<evidence type="ECO:0000259" key="2">
    <source>
        <dbReference type="PROSITE" id="PS50943"/>
    </source>
</evidence>
<dbReference type="GO" id="GO:0005829">
    <property type="term" value="C:cytosol"/>
    <property type="evidence" value="ECO:0007669"/>
    <property type="project" value="TreeGrafter"/>
</dbReference>
<dbReference type="PANTHER" id="PTHR46797:SF1">
    <property type="entry name" value="METHYLPHOSPHONATE SYNTHASE"/>
    <property type="match status" value="1"/>
</dbReference>
<dbReference type="AlphaFoldDB" id="M9L9T9"/>
<evidence type="ECO:0000256" key="1">
    <source>
        <dbReference type="ARBA" id="ARBA00023125"/>
    </source>
</evidence>
<dbReference type="PANTHER" id="PTHR46797">
    <property type="entry name" value="HTH-TYPE TRANSCRIPTIONAL REGULATOR"/>
    <property type="match status" value="1"/>
</dbReference>
<dbReference type="Pfam" id="PF01381">
    <property type="entry name" value="HTH_3"/>
    <property type="match status" value="1"/>
</dbReference>
<dbReference type="Gene3D" id="1.10.260.40">
    <property type="entry name" value="lambda repressor-like DNA-binding domains"/>
    <property type="match status" value="1"/>
</dbReference>
<evidence type="ECO:0000313" key="4">
    <source>
        <dbReference type="Proteomes" id="UP000029453"/>
    </source>
</evidence>
<reference evidence="3 4" key="1">
    <citation type="submission" date="2012-10" db="EMBL/GenBank/DDBJ databases">
        <title>Draft Genome Sequence of Paenibacillus popilliae ATCC 14706T.</title>
        <authorList>
            <person name="Iiyama K."/>
            <person name="Mori K."/>
            <person name="Mon H."/>
            <person name="Chieda Y."/>
            <person name="Lee J.M."/>
            <person name="Kusakabe T."/>
            <person name="Tashiro K."/>
            <person name="Asano S."/>
            <person name="Yasunaga-Aoki C."/>
            <person name="Shimizu S."/>
        </authorList>
    </citation>
    <scope>NUCLEOTIDE SEQUENCE [LARGE SCALE GENOMIC DNA]</scope>
    <source>
        <strain evidence="3 4">ATCC 14706</strain>
    </source>
</reference>